<dbReference type="EMBL" id="JAHLQK010000006">
    <property type="protein sequence ID" value="MBU5677859.1"/>
    <property type="molecule type" value="Genomic_DNA"/>
</dbReference>
<gene>
    <name evidence="2" type="ORF">KQI88_15685</name>
</gene>
<accession>A0ABS6G5U4</accession>
<reference evidence="2 3" key="1">
    <citation type="submission" date="2021-06" db="EMBL/GenBank/DDBJ databases">
        <authorList>
            <person name="Sun Q."/>
            <person name="Li D."/>
        </authorList>
    </citation>
    <scope>NUCLEOTIDE SEQUENCE [LARGE SCALE GENOMIC DNA]</scope>
    <source>
        <strain evidence="2 3">MSJ-5</strain>
    </source>
</reference>
<dbReference type="Proteomes" id="UP000779508">
    <property type="component" value="Unassembled WGS sequence"/>
</dbReference>
<proteinExistence type="predicted"/>
<organism evidence="2 3">
    <name type="scientific">Alkaliphilus flagellatus</name>
    <dbReference type="NCBI Taxonomy" id="2841507"/>
    <lineage>
        <taxon>Bacteria</taxon>
        <taxon>Bacillati</taxon>
        <taxon>Bacillota</taxon>
        <taxon>Clostridia</taxon>
        <taxon>Peptostreptococcales</taxon>
        <taxon>Natronincolaceae</taxon>
        <taxon>Alkaliphilus</taxon>
    </lineage>
</organism>
<keyword evidence="3" id="KW-1185">Reference proteome</keyword>
<dbReference type="RefSeq" id="WP_216418932.1">
    <property type="nucleotide sequence ID" value="NZ_JAHLQK010000006.1"/>
</dbReference>
<evidence type="ECO:0000313" key="3">
    <source>
        <dbReference type="Proteomes" id="UP000779508"/>
    </source>
</evidence>
<dbReference type="Pfam" id="PF24693">
    <property type="entry name" value="DUF7660"/>
    <property type="match status" value="1"/>
</dbReference>
<evidence type="ECO:0000313" key="2">
    <source>
        <dbReference type="EMBL" id="MBU5677859.1"/>
    </source>
</evidence>
<protein>
    <recommendedName>
        <fullName evidence="1">DUF7660 domain-containing protein</fullName>
    </recommendedName>
</protein>
<comment type="caution">
    <text evidence="2">The sequence shown here is derived from an EMBL/GenBank/DDBJ whole genome shotgun (WGS) entry which is preliminary data.</text>
</comment>
<evidence type="ECO:0000259" key="1">
    <source>
        <dbReference type="Pfam" id="PF24693"/>
    </source>
</evidence>
<name>A0ABS6G5U4_9FIRM</name>
<sequence>MNEILKNVKNKEDFIEFINVLLKDINENPDDWEDKHVFSYLESIQSWVEDMEGYYSNTKQEIPKDINWNFIATLLYVGKIYE</sequence>
<dbReference type="InterPro" id="IPR056077">
    <property type="entry name" value="DUF7660"/>
</dbReference>
<feature type="domain" description="DUF7660" evidence="1">
    <location>
        <begin position="10"/>
        <end position="82"/>
    </location>
</feature>